<dbReference type="AlphaFoldDB" id="A0A0G1J4H8"/>
<protein>
    <submittedName>
        <fullName evidence="1">Uncharacterized protein</fullName>
    </submittedName>
</protein>
<dbReference type="Proteomes" id="UP000033901">
    <property type="component" value="Unassembled WGS sequence"/>
</dbReference>
<name>A0A0G1J4H8_9BACT</name>
<organism evidence="1 2">
    <name type="scientific">Candidatus Curtissbacteria bacterium GW2011_GWC1_44_33</name>
    <dbReference type="NCBI Taxonomy" id="1618413"/>
    <lineage>
        <taxon>Bacteria</taxon>
        <taxon>Candidatus Curtissiibacteriota</taxon>
    </lineage>
</organism>
<comment type="caution">
    <text evidence="1">The sequence shown here is derived from an EMBL/GenBank/DDBJ whole genome shotgun (WGS) entry which is preliminary data.</text>
</comment>
<accession>A0A0G1J4H8</accession>
<gene>
    <name evidence="1" type="ORF">UW61_C0025G0009</name>
</gene>
<proteinExistence type="predicted"/>
<dbReference type="EMBL" id="LCIZ01000025">
    <property type="protein sequence ID" value="KKT66526.1"/>
    <property type="molecule type" value="Genomic_DNA"/>
</dbReference>
<reference evidence="1 2" key="1">
    <citation type="journal article" date="2015" name="Nature">
        <title>rRNA introns, odd ribosomes, and small enigmatic genomes across a large radiation of phyla.</title>
        <authorList>
            <person name="Brown C.T."/>
            <person name="Hug L.A."/>
            <person name="Thomas B.C."/>
            <person name="Sharon I."/>
            <person name="Castelle C.J."/>
            <person name="Singh A."/>
            <person name="Wilkins M.J."/>
            <person name="Williams K.H."/>
            <person name="Banfield J.F."/>
        </authorList>
    </citation>
    <scope>NUCLEOTIDE SEQUENCE [LARGE SCALE GENOMIC DNA]</scope>
</reference>
<sequence length="87" mass="9963">MNRIESGGGRQTVETLESLRRLPEDRIKVDVPMDFPAYQAFLEANRRREQAREEFGGPDPEAEEAYRKAAEDLSQFAKTLYGRSRAS</sequence>
<evidence type="ECO:0000313" key="2">
    <source>
        <dbReference type="Proteomes" id="UP000033901"/>
    </source>
</evidence>
<evidence type="ECO:0000313" key="1">
    <source>
        <dbReference type="EMBL" id="KKT66526.1"/>
    </source>
</evidence>